<sequence length="88" mass="9866">MGGHDASEWLVTMVWNERSRCVGIRKRRHLAQHRGRNVIPPGVTLPGPFNTLCYQSALATYPFGSSNAFCTGTNPHRYDLAFLKPHSL</sequence>
<reference evidence="1" key="1">
    <citation type="submission" date="2019-02" db="EMBL/GenBank/DDBJ databases">
        <authorList>
            <person name="Gruber-Vodicka R. H."/>
            <person name="Seah K. B. B."/>
        </authorList>
    </citation>
    <scope>NUCLEOTIDE SEQUENCE</scope>
    <source>
        <strain evidence="1">BECK_S127</strain>
    </source>
</reference>
<gene>
    <name evidence="1" type="ORF">BECKSD772D_GA0070982_101036</name>
</gene>
<proteinExistence type="predicted"/>
<protein>
    <submittedName>
        <fullName evidence="1">Uncharacterized protein</fullName>
    </submittedName>
</protein>
<organism evidence="1">
    <name type="scientific">Candidatus Kentrum sp. SD</name>
    <dbReference type="NCBI Taxonomy" id="2126332"/>
    <lineage>
        <taxon>Bacteria</taxon>
        <taxon>Pseudomonadati</taxon>
        <taxon>Pseudomonadota</taxon>
        <taxon>Gammaproteobacteria</taxon>
        <taxon>Candidatus Kentrum</taxon>
    </lineage>
</organism>
<accession>A0A451BJ48</accession>
<dbReference type="AlphaFoldDB" id="A0A451BJ48"/>
<dbReference type="EMBL" id="CAADHB010000010">
    <property type="protein sequence ID" value="VFK78268.1"/>
    <property type="molecule type" value="Genomic_DNA"/>
</dbReference>
<name>A0A451BJ48_9GAMM</name>
<evidence type="ECO:0000313" key="1">
    <source>
        <dbReference type="EMBL" id="VFK78268.1"/>
    </source>
</evidence>